<organism evidence="1">
    <name type="scientific">viral metagenome</name>
    <dbReference type="NCBI Taxonomy" id="1070528"/>
    <lineage>
        <taxon>unclassified sequences</taxon>
        <taxon>metagenomes</taxon>
        <taxon>organismal metagenomes</taxon>
    </lineage>
</organism>
<protein>
    <submittedName>
        <fullName evidence="1">Uncharacterized protein</fullName>
    </submittedName>
</protein>
<sequence>MEMKIEIGKNLCAAIYQVVGNANKGGVSAGNEVQKAFGLNLTEMAVHLGAHKQAIDKGMTITINRKGGGV</sequence>
<dbReference type="EMBL" id="MT143790">
    <property type="protein sequence ID" value="QJB02532.1"/>
    <property type="molecule type" value="Genomic_DNA"/>
</dbReference>
<accession>A0A6M3LZZ1</accession>
<dbReference type="AlphaFoldDB" id="A0A6M3LZZ1"/>
<reference evidence="1" key="1">
    <citation type="submission" date="2020-03" db="EMBL/GenBank/DDBJ databases">
        <title>The deep terrestrial virosphere.</title>
        <authorList>
            <person name="Holmfeldt K."/>
            <person name="Nilsson E."/>
            <person name="Simone D."/>
            <person name="Lopez-Fernandez M."/>
            <person name="Wu X."/>
            <person name="de Brujin I."/>
            <person name="Lundin D."/>
            <person name="Andersson A."/>
            <person name="Bertilsson S."/>
            <person name="Dopson M."/>
        </authorList>
    </citation>
    <scope>NUCLEOTIDE SEQUENCE</scope>
    <source>
        <strain evidence="1">MM171A00991</strain>
        <strain evidence="2">MM171B01198</strain>
    </source>
</reference>
<proteinExistence type="predicted"/>
<dbReference type="EMBL" id="MT143653">
    <property type="protein sequence ID" value="QJA99489.1"/>
    <property type="molecule type" value="Genomic_DNA"/>
</dbReference>
<gene>
    <name evidence="1" type="ORF">MM171A00991_0014</name>
    <name evidence="2" type="ORF">MM171B01198_0012</name>
</gene>
<name>A0A6M3LZZ1_9ZZZZ</name>
<evidence type="ECO:0000313" key="1">
    <source>
        <dbReference type="EMBL" id="QJA99489.1"/>
    </source>
</evidence>
<evidence type="ECO:0000313" key="2">
    <source>
        <dbReference type="EMBL" id="QJB02532.1"/>
    </source>
</evidence>